<dbReference type="InterPro" id="IPR006058">
    <property type="entry name" value="2Fe2S_fd_BS"/>
</dbReference>
<dbReference type="InParanoid" id="F1ZC30"/>
<dbReference type="Proteomes" id="UP000004728">
    <property type="component" value="Unassembled WGS sequence"/>
</dbReference>
<feature type="domain" description="2Fe-2S ferredoxin-type" evidence="1">
    <location>
        <begin position="4"/>
        <end position="95"/>
    </location>
</feature>
<organism evidence="2 3">
    <name type="scientific">Novosphingobium nitrogenifigens DSM 19370</name>
    <dbReference type="NCBI Taxonomy" id="983920"/>
    <lineage>
        <taxon>Bacteria</taxon>
        <taxon>Pseudomonadati</taxon>
        <taxon>Pseudomonadota</taxon>
        <taxon>Alphaproteobacteria</taxon>
        <taxon>Sphingomonadales</taxon>
        <taxon>Sphingomonadaceae</taxon>
        <taxon>Novosphingobium</taxon>
    </lineage>
</organism>
<dbReference type="InterPro" id="IPR012675">
    <property type="entry name" value="Beta-grasp_dom_sf"/>
</dbReference>
<comment type="caution">
    <text evidence="2">The sequence shown here is derived from an EMBL/GenBank/DDBJ whole genome shotgun (WGS) entry which is preliminary data.</text>
</comment>
<dbReference type="AlphaFoldDB" id="F1ZC30"/>
<dbReference type="PROSITE" id="PS51085">
    <property type="entry name" value="2FE2S_FER_2"/>
    <property type="match status" value="1"/>
</dbReference>
<protein>
    <submittedName>
        <fullName evidence="2">Ferredoxin</fullName>
    </submittedName>
</protein>
<dbReference type="STRING" id="983920.Y88_3159"/>
<evidence type="ECO:0000259" key="1">
    <source>
        <dbReference type="PROSITE" id="PS51085"/>
    </source>
</evidence>
<keyword evidence="3" id="KW-1185">Reference proteome</keyword>
<dbReference type="InterPro" id="IPR036010">
    <property type="entry name" value="2Fe-2S_ferredoxin-like_sf"/>
</dbReference>
<dbReference type="EMBL" id="AEWJ01000053">
    <property type="protein sequence ID" value="EGD57833.1"/>
    <property type="molecule type" value="Genomic_DNA"/>
</dbReference>
<dbReference type="PROSITE" id="PS00197">
    <property type="entry name" value="2FE2S_FER_1"/>
    <property type="match status" value="1"/>
</dbReference>
<dbReference type="Pfam" id="PF00111">
    <property type="entry name" value="Fer2"/>
    <property type="match status" value="1"/>
</dbReference>
<dbReference type="OrthoDB" id="7858822at2"/>
<dbReference type="Gene3D" id="3.10.20.30">
    <property type="match status" value="1"/>
</dbReference>
<dbReference type="InterPro" id="IPR001041">
    <property type="entry name" value="2Fe-2S_ferredoxin-type"/>
</dbReference>
<accession>F1ZC30</accession>
<evidence type="ECO:0000313" key="3">
    <source>
        <dbReference type="Proteomes" id="UP000004728"/>
    </source>
</evidence>
<sequence length="112" mass="11996">MSGHSIVLAGVEHVFACSDEQNVLSALSAVHHRAIRSGCHGGGCGVCKVKVHEGQWRRGCMSRAHVSAEEEAEGIVLACRIWPESDLVIEAWGKLPARLARRAGLLPCEADT</sequence>
<proteinExistence type="predicted"/>
<gene>
    <name evidence="2" type="ORF">Y88_3159</name>
</gene>
<name>F1ZC30_9SPHN</name>
<dbReference type="RefSeq" id="WP_008070799.1">
    <property type="nucleotide sequence ID" value="NZ_AQWK01000018.1"/>
</dbReference>
<dbReference type="HOGENOM" id="CLU_082632_4_0_5"/>
<dbReference type="eggNOG" id="COG1018">
    <property type="taxonomic scope" value="Bacteria"/>
</dbReference>
<dbReference type="SUPFAM" id="SSF54292">
    <property type="entry name" value="2Fe-2S ferredoxin-like"/>
    <property type="match status" value="1"/>
</dbReference>
<reference evidence="2 3" key="1">
    <citation type="journal article" date="2012" name="J. Bacteriol.">
        <title>Draft Genome Sequence of Novosphingobium nitrogenifigens Y88T.</title>
        <authorList>
            <person name="Strabala T.J."/>
            <person name="Macdonald L."/>
            <person name="Liu V."/>
            <person name="Smit A.M."/>
        </authorList>
    </citation>
    <scope>NUCLEOTIDE SEQUENCE [LARGE SCALE GENOMIC DNA]</scope>
    <source>
        <strain evidence="2 3">DSM 19370</strain>
    </source>
</reference>
<dbReference type="GO" id="GO:0051537">
    <property type="term" value="F:2 iron, 2 sulfur cluster binding"/>
    <property type="evidence" value="ECO:0007669"/>
    <property type="project" value="InterPro"/>
</dbReference>
<evidence type="ECO:0000313" key="2">
    <source>
        <dbReference type="EMBL" id="EGD57833.1"/>
    </source>
</evidence>